<dbReference type="EnsemblMetazoa" id="HelroT179568">
    <property type="protein sequence ID" value="HelroP179568"/>
    <property type="gene ID" value="HelroG179568"/>
</dbReference>
<feature type="compositionally biased region" description="Acidic residues" evidence="1">
    <location>
        <begin position="554"/>
        <end position="566"/>
    </location>
</feature>
<evidence type="ECO:0000256" key="2">
    <source>
        <dbReference type="SAM" id="Phobius"/>
    </source>
</evidence>
<dbReference type="EMBL" id="KB097536">
    <property type="protein sequence ID" value="ESN95232.1"/>
    <property type="molecule type" value="Genomic_DNA"/>
</dbReference>
<reference evidence="3 5" key="2">
    <citation type="journal article" date="2013" name="Nature">
        <title>Insights into bilaterian evolution from three spiralian genomes.</title>
        <authorList>
            <person name="Simakov O."/>
            <person name="Marletaz F."/>
            <person name="Cho S.J."/>
            <person name="Edsinger-Gonzales E."/>
            <person name="Havlak P."/>
            <person name="Hellsten U."/>
            <person name="Kuo D.H."/>
            <person name="Larsson T."/>
            <person name="Lv J."/>
            <person name="Arendt D."/>
            <person name="Savage R."/>
            <person name="Osoegawa K."/>
            <person name="de Jong P."/>
            <person name="Grimwood J."/>
            <person name="Chapman J.A."/>
            <person name="Shapiro H."/>
            <person name="Aerts A."/>
            <person name="Otillar R.P."/>
            <person name="Terry A.Y."/>
            <person name="Boore J.L."/>
            <person name="Grigoriev I.V."/>
            <person name="Lindberg D.R."/>
            <person name="Seaver E.C."/>
            <person name="Weisblat D.A."/>
            <person name="Putnam N.H."/>
            <person name="Rokhsar D.S."/>
        </authorList>
    </citation>
    <scope>NUCLEOTIDE SEQUENCE</scope>
</reference>
<feature type="region of interest" description="Disordered" evidence="1">
    <location>
        <begin position="548"/>
        <end position="573"/>
    </location>
</feature>
<feature type="compositionally biased region" description="Polar residues" evidence="1">
    <location>
        <begin position="160"/>
        <end position="174"/>
    </location>
</feature>
<proteinExistence type="predicted"/>
<keyword evidence="5" id="KW-1185">Reference proteome</keyword>
<reference evidence="4" key="3">
    <citation type="submission" date="2015-06" db="UniProtKB">
        <authorList>
            <consortium name="EnsemblMetazoa"/>
        </authorList>
    </citation>
    <scope>IDENTIFICATION</scope>
</reference>
<name>T1FEV9_HELRO</name>
<evidence type="ECO:0000313" key="3">
    <source>
        <dbReference type="EMBL" id="ESN95232.1"/>
    </source>
</evidence>
<dbReference type="KEGG" id="hro:HELRODRAFT_179568"/>
<dbReference type="RefSeq" id="XP_009026637.1">
    <property type="nucleotide sequence ID" value="XM_009028389.1"/>
</dbReference>
<sequence length="753" mass="83360">MNVPKSSALPTSTTTLPSLSTLCTTYLCNNNNNNNNENNNNNNNSINNNNNINSNNISMTTTTTDNILVNNNNTNNNNMTTTTTNNIHINNNIAVTSAEGYNNTPKTVMNLSNNASNYNLIPLVTIPIVLALVATVVLVVCCCRKSRLNKVKSRDRLRSKGSNASNLTAVTSLADTPGPTPMTPSELFGNKTGTTLASNELFNSSNGARKHRHVGSIGDSNNDRTTIVLDGNNHNTDSNYNNNNDNNNNNNADDGVFYDDVDGLYDDNNIRNKDNNNGGNGNMILEIKTMLDTVIGLFDSQLKLESLRHEVMGGQWCLKTSEKLTNKYKPPRLQQQIIQSLSFPQFFQKSLKILNSSNASSKLKTKFFSFQLCASCPDKQQLSSSNSSFYTIRNELHHTDNFNYTLQIYAYSHKNINNNSNTTLIGFCLGSVGFIGNESNVDDARTPIPVMPSLMTEASDSRIHLVVWVSLISALVLCGIVALVAVMLYKKKLKKRGMERFTNQVSTCSKTTQDSYLPEDEPTTPPSATSPATSIIIQLEDDVIYRDYDNKKDDDDDDNVSTDNSDDDKRKYDNGIDYVRSYDEADTNVSTAETASISQKNITEKKSSVRKKFAVLFRNKKINGQTISKNSNNNNNVNNINNINTTNDNARLSDYEPLKIDDEVADQKTYHKFKHVKNDDDVIIGNEDNNDDGGEVKDLGKGLNGHILFVDNKVLGSNTHNNTNTQNNIVTLLEGITCAESSTDMTLRKYPIT</sequence>
<keyword evidence="2" id="KW-0472">Membrane</keyword>
<dbReference type="InParanoid" id="T1FEV9"/>
<dbReference type="PANTHER" id="PTHR34306:SF3">
    <property type="entry name" value="BROMODOMAIN-CONTAINING PROTEIN DDB_G0278469-RELATED"/>
    <property type="match status" value="1"/>
</dbReference>
<feature type="transmembrane region" description="Helical" evidence="2">
    <location>
        <begin position="465"/>
        <end position="489"/>
    </location>
</feature>
<keyword evidence="2" id="KW-0812">Transmembrane</keyword>
<feature type="compositionally biased region" description="Low complexity" evidence="1">
    <location>
        <begin position="230"/>
        <end position="254"/>
    </location>
</feature>
<dbReference type="AlphaFoldDB" id="T1FEV9"/>
<feature type="compositionally biased region" description="Polar residues" evidence="1">
    <location>
        <begin position="191"/>
        <end position="207"/>
    </location>
</feature>
<reference evidence="5" key="1">
    <citation type="submission" date="2012-12" db="EMBL/GenBank/DDBJ databases">
        <authorList>
            <person name="Hellsten U."/>
            <person name="Grimwood J."/>
            <person name="Chapman J.A."/>
            <person name="Shapiro H."/>
            <person name="Aerts A."/>
            <person name="Otillar R.P."/>
            <person name="Terry A.Y."/>
            <person name="Boore J.L."/>
            <person name="Simakov O."/>
            <person name="Marletaz F."/>
            <person name="Cho S.-J."/>
            <person name="Edsinger-Gonzales E."/>
            <person name="Havlak P."/>
            <person name="Kuo D.-H."/>
            <person name="Larsson T."/>
            <person name="Lv J."/>
            <person name="Arendt D."/>
            <person name="Savage R."/>
            <person name="Osoegawa K."/>
            <person name="de Jong P."/>
            <person name="Lindberg D.R."/>
            <person name="Seaver E.C."/>
            <person name="Weisblat D.A."/>
            <person name="Putnam N.H."/>
            <person name="Grigoriev I.V."/>
            <person name="Rokhsar D.S."/>
        </authorList>
    </citation>
    <scope>NUCLEOTIDE SEQUENCE</scope>
</reference>
<dbReference type="Proteomes" id="UP000015101">
    <property type="component" value="Unassembled WGS sequence"/>
</dbReference>
<dbReference type="GeneID" id="20207358"/>
<feature type="region of interest" description="Disordered" evidence="1">
    <location>
        <begin position="153"/>
        <end position="255"/>
    </location>
</feature>
<feature type="compositionally biased region" description="Low complexity" evidence="1">
    <location>
        <begin position="630"/>
        <end position="649"/>
    </location>
</feature>
<accession>T1FEV9</accession>
<dbReference type="EMBL" id="AMQM01006882">
    <property type="status" value="NOT_ANNOTATED_CDS"/>
    <property type="molecule type" value="Genomic_DNA"/>
</dbReference>
<evidence type="ECO:0000313" key="4">
    <source>
        <dbReference type="EnsemblMetazoa" id="HelroP179568"/>
    </source>
</evidence>
<protein>
    <submittedName>
        <fullName evidence="3 4">Uncharacterized protein</fullName>
    </submittedName>
</protein>
<dbReference type="CTD" id="20207358"/>
<evidence type="ECO:0000256" key="1">
    <source>
        <dbReference type="SAM" id="MobiDB-lite"/>
    </source>
</evidence>
<organism evidence="4 5">
    <name type="scientific">Helobdella robusta</name>
    <name type="common">Californian leech</name>
    <dbReference type="NCBI Taxonomy" id="6412"/>
    <lineage>
        <taxon>Eukaryota</taxon>
        <taxon>Metazoa</taxon>
        <taxon>Spiralia</taxon>
        <taxon>Lophotrochozoa</taxon>
        <taxon>Annelida</taxon>
        <taxon>Clitellata</taxon>
        <taxon>Hirudinea</taxon>
        <taxon>Rhynchobdellida</taxon>
        <taxon>Glossiphoniidae</taxon>
        <taxon>Helobdella</taxon>
    </lineage>
</organism>
<dbReference type="PANTHER" id="PTHR34306">
    <property type="entry name" value="RAD60-SLD DOMAIN-CONTAINING PROTEIN"/>
    <property type="match status" value="1"/>
</dbReference>
<feature type="transmembrane region" description="Helical" evidence="2">
    <location>
        <begin position="120"/>
        <end position="140"/>
    </location>
</feature>
<dbReference type="HOGENOM" id="CLU_369747_0_0_1"/>
<evidence type="ECO:0000313" key="5">
    <source>
        <dbReference type="Proteomes" id="UP000015101"/>
    </source>
</evidence>
<feature type="region of interest" description="Disordered" evidence="1">
    <location>
        <begin position="509"/>
        <end position="532"/>
    </location>
</feature>
<gene>
    <name evidence="4" type="primary">20207358</name>
    <name evidence="3" type="ORF">HELRODRAFT_179568</name>
</gene>
<feature type="region of interest" description="Disordered" evidence="1">
    <location>
        <begin position="625"/>
        <end position="650"/>
    </location>
</feature>
<feature type="region of interest" description="Disordered" evidence="1">
    <location>
        <begin position="34"/>
        <end position="58"/>
    </location>
</feature>
<keyword evidence="2" id="KW-1133">Transmembrane helix</keyword>